<gene>
    <name evidence="2" type="ORF">WMW72_00295</name>
</gene>
<dbReference type="Pfam" id="PF13785">
    <property type="entry name" value="DUF4178"/>
    <property type="match status" value="1"/>
</dbReference>
<evidence type="ECO:0000313" key="2">
    <source>
        <dbReference type="EMBL" id="MEK8126345.1"/>
    </source>
</evidence>
<dbReference type="RefSeq" id="WP_341413406.1">
    <property type="nucleotide sequence ID" value="NZ_JBBPCC010000001.1"/>
</dbReference>
<feature type="domain" description="DUF4178" evidence="1">
    <location>
        <begin position="30"/>
        <end position="164"/>
    </location>
</feature>
<proteinExistence type="predicted"/>
<protein>
    <submittedName>
        <fullName evidence="2">DUF4178 domain-containing protein</fullName>
    </submittedName>
</protein>
<comment type="caution">
    <text evidence="2">The sequence shown here is derived from an EMBL/GenBank/DDBJ whole genome shotgun (WGS) entry which is preliminary data.</text>
</comment>
<reference evidence="2 3" key="1">
    <citation type="submission" date="2024-04" db="EMBL/GenBank/DDBJ databases">
        <title>draft genome sequnece of Paenibacillus filicis.</title>
        <authorList>
            <person name="Kim D.-U."/>
        </authorList>
    </citation>
    <scope>NUCLEOTIDE SEQUENCE [LARGE SCALE GENOMIC DNA]</scope>
    <source>
        <strain evidence="2 3">KACC14197</strain>
    </source>
</reference>
<evidence type="ECO:0000259" key="1">
    <source>
        <dbReference type="Pfam" id="PF13785"/>
    </source>
</evidence>
<evidence type="ECO:0000313" key="3">
    <source>
        <dbReference type="Proteomes" id="UP001469365"/>
    </source>
</evidence>
<dbReference type="Proteomes" id="UP001469365">
    <property type="component" value="Unassembled WGS sequence"/>
</dbReference>
<name>A0ABU9DE73_9BACL</name>
<sequence length="182" mass="20604">MSVWKRVGDILKSNKEVPVTKESNPLEDTKIGDIVNVDLEEYMVTGKVVYYDQGYAPHRFAYYLQNGKHISCLLVEKGRTYECFICEFVEGSLDDPSDVPTMIDIGSDITYRLEHNRTDRVRVEGQTDFRSGDELLIWRYLGGGDKYFFLQWQDGKYVALEGTLTPAGLIKFLSASGGPSPV</sequence>
<keyword evidence="3" id="KW-1185">Reference proteome</keyword>
<dbReference type="EMBL" id="JBBPCC010000001">
    <property type="protein sequence ID" value="MEK8126345.1"/>
    <property type="molecule type" value="Genomic_DNA"/>
</dbReference>
<dbReference type="InterPro" id="IPR025235">
    <property type="entry name" value="DUF4178"/>
</dbReference>
<accession>A0ABU9DE73</accession>
<organism evidence="2 3">
    <name type="scientific">Paenibacillus filicis</name>
    <dbReference type="NCBI Taxonomy" id="669464"/>
    <lineage>
        <taxon>Bacteria</taxon>
        <taxon>Bacillati</taxon>
        <taxon>Bacillota</taxon>
        <taxon>Bacilli</taxon>
        <taxon>Bacillales</taxon>
        <taxon>Paenibacillaceae</taxon>
        <taxon>Paenibacillus</taxon>
    </lineage>
</organism>